<evidence type="ECO:0000256" key="1">
    <source>
        <dbReference type="SAM" id="MobiDB-lite"/>
    </source>
</evidence>
<evidence type="ECO:0000313" key="3">
    <source>
        <dbReference type="Proteomes" id="UP001492380"/>
    </source>
</evidence>
<protein>
    <submittedName>
        <fullName evidence="2">Uncharacterized protein</fullName>
    </submittedName>
</protein>
<feature type="compositionally biased region" description="Acidic residues" evidence="1">
    <location>
        <begin position="68"/>
        <end position="86"/>
    </location>
</feature>
<reference evidence="2 3" key="1">
    <citation type="submission" date="2024-04" db="EMBL/GenBank/DDBJ databases">
        <title>Phyllosticta paracitricarpa is synonymous to the EU quarantine fungus P. citricarpa based on phylogenomic analyses.</title>
        <authorList>
            <consortium name="Lawrence Berkeley National Laboratory"/>
            <person name="Van Ingen-Buijs V.A."/>
            <person name="Van Westerhoven A.C."/>
            <person name="Haridas S."/>
            <person name="Skiadas P."/>
            <person name="Martin F."/>
            <person name="Groenewald J.Z."/>
            <person name="Crous P.W."/>
            <person name="Seidl M.F."/>
        </authorList>
    </citation>
    <scope>NUCLEOTIDE SEQUENCE [LARGE SCALE GENOMIC DNA]</scope>
    <source>
        <strain evidence="2 3">CBS 123374</strain>
    </source>
</reference>
<name>A0ABR1YIR0_9PEZI</name>
<keyword evidence="3" id="KW-1185">Reference proteome</keyword>
<proteinExistence type="predicted"/>
<feature type="region of interest" description="Disordered" evidence="1">
    <location>
        <begin position="66"/>
        <end position="96"/>
    </location>
</feature>
<evidence type="ECO:0000313" key="2">
    <source>
        <dbReference type="EMBL" id="KAK8230378.1"/>
    </source>
</evidence>
<dbReference type="EMBL" id="JBBWRZ010000008">
    <property type="protein sequence ID" value="KAK8230378.1"/>
    <property type="molecule type" value="Genomic_DNA"/>
</dbReference>
<dbReference type="Proteomes" id="UP001492380">
    <property type="component" value="Unassembled WGS sequence"/>
</dbReference>
<accession>A0ABR1YIR0</accession>
<sequence length="243" mass="27426">MLKRHLDGRFSIPNPEAIAVLKKHIKKLENDVLNPAEGAGPSRYPGDLDDEFLWIRSLPRRVPRWGDKEEEEEEEVVDDDSEEEEPGPSHRKRVKKSAATQVVVDLIKFQPNKLKRQHTAPHNHQLPASRTHVLSFGCELHSLWFIHDALRDEEIAQGRCGQSAANPRFPHPGILTGRRMPVVRCIEAGKCVPELDKLKRQPLVLHSDEIGLMYWPLLCGAHAFLGLLKARGALPGALETPKM</sequence>
<organism evidence="2 3">
    <name type="scientific">Phyllosticta capitalensis</name>
    <dbReference type="NCBI Taxonomy" id="121624"/>
    <lineage>
        <taxon>Eukaryota</taxon>
        <taxon>Fungi</taxon>
        <taxon>Dikarya</taxon>
        <taxon>Ascomycota</taxon>
        <taxon>Pezizomycotina</taxon>
        <taxon>Dothideomycetes</taxon>
        <taxon>Dothideomycetes incertae sedis</taxon>
        <taxon>Botryosphaeriales</taxon>
        <taxon>Phyllostictaceae</taxon>
        <taxon>Phyllosticta</taxon>
    </lineage>
</organism>
<comment type="caution">
    <text evidence="2">The sequence shown here is derived from an EMBL/GenBank/DDBJ whole genome shotgun (WGS) entry which is preliminary data.</text>
</comment>
<gene>
    <name evidence="2" type="ORF">HDK90DRAFT_512527</name>
</gene>